<gene>
    <name evidence="1" type="ORF">SCFA_560011</name>
</gene>
<sequence>MMKQALFLLLGILLCLAGCDSNMLEAISDDSSSSAELTEARMALDDGNYQKVINILEPGYDASNPDPETVRLLASAYMGLAGVDLTYVLENSEESEDGSFDAIASALSLTVTGQNSEARFIPAGSADDMLANLEQARDYLNDLMNYYEGLGLSPDQDDTVQAGMVSAMHFIIQIGAAASDVTGQDIPLNKAAYREVFPDDPDLDTLLDAFADSLDPESESLREDLTDVSEAVVTLVEVQGADEELAEEFDEFLTELLGGGDIDSFSGQRAADYVYSELLGYN</sequence>
<organism evidence="1">
    <name type="scientific">anaerobic digester metagenome</name>
    <dbReference type="NCBI Taxonomy" id="1263854"/>
    <lineage>
        <taxon>unclassified sequences</taxon>
        <taxon>metagenomes</taxon>
        <taxon>ecological metagenomes</taxon>
    </lineage>
</organism>
<evidence type="ECO:0000313" key="1">
    <source>
        <dbReference type="EMBL" id="VFU16778.1"/>
    </source>
</evidence>
<dbReference type="EMBL" id="CAADRM010000121">
    <property type="protein sequence ID" value="VFU16778.1"/>
    <property type="molecule type" value="Genomic_DNA"/>
</dbReference>
<proteinExistence type="predicted"/>
<reference evidence="1" key="1">
    <citation type="submission" date="2019-03" db="EMBL/GenBank/DDBJ databases">
        <authorList>
            <person name="Hao L."/>
        </authorList>
    </citation>
    <scope>NUCLEOTIDE SEQUENCE</scope>
</reference>
<accession>A0A485M3Y7</accession>
<dbReference type="AlphaFoldDB" id="A0A485M3Y7"/>
<protein>
    <submittedName>
        <fullName evidence="1">Uncharacterized protein</fullName>
    </submittedName>
</protein>
<name>A0A485M3Y7_9ZZZZ</name>